<dbReference type="EMBL" id="BSXS01000588">
    <property type="protein sequence ID" value="GME73078.1"/>
    <property type="molecule type" value="Genomic_DNA"/>
</dbReference>
<evidence type="ECO:0000313" key="1">
    <source>
        <dbReference type="EMBL" id="GME73078.1"/>
    </source>
</evidence>
<proteinExistence type="predicted"/>
<keyword evidence="2" id="KW-1185">Reference proteome</keyword>
<comment type="caution">
    <text evidence="1">The sequence shown here is derived from an EMBL/GenBank/DDBJ whole genome shotgun (WGS) entry which is preliminary data.</text>
</comment>
<accession>A0ACB5SUS1</accession>
<reference evidence="1" key="1">
    <citation type="submission" date="2023-04" db="EMBL/GenBank/DDBJ databases">
        <title>Ambrosiozyma monospora NBRC 10751.</title>
        <authorList>
            <person name="Ichikawa N."/>
            <person name="Sato H."/>
            <person name="Tonouchi N."/>
        </authorList>
    </citation>
    <scope>NUCLEOTIDE SEQUENCE</scope>
    <source>
        <strain evidence="1">NBRC 10751</strain>
    </source>
</reference>
<protein>
    <submittedName>
        <fullName evidence="1">Unnamed protein product</fullName>
    </submittedName>
</protein>
<organism evidence="1 2">
    <name type="scientific">Ambrosiozyma monospora</name>
    <name type="common">Yeast</name>
    <name type="synonym">Endomycopsis monosporus</name>
    <dbReference type="NCBI Taxonomy" id="43982"/>
    <lineage>
        <taxon>Eukaryota</taxon>
        <taxon>Fungi</taxon>
        <taxon>Dikarya</taxon>
        <taxon>Ascomycota</taxon>
        <taxon>Saccharomycotina</taxon>
        <taxon>Pichiomycetes</taxon>
        <taxon>Pichiales</taxon>
        <taxon>Pichiaceae</taxon>
        <taxon>Ambrosiozyma</taxon>
    </lineage>
</organism>
<evidence type="ECO:0000313" key="2">
    <source>
        <dbReference type="Proteomes" id="UP001165064"/>
    </source>
</evidence>
<gene>
    <name evidence="1" type="ORF">Amon02_000125100</name>
</gene>
<name>A0ACB5SUS1_AMBMO</name>
<sequence>MKFMRNSEKKSDSESSRNEQEPQTTSKRNDNSEWSLPSSEKILQVAKKKQRRKFRTVGYSSLNTIAKDDTTPEGNETPSIPGRRVFGAPEKPKIEEKQADDANNDNERDEGPSKSKSLLSLWTNEKKKTSGTKRKNESDGNKPKKSKRIQNKF</sequence>
<dbReference type="Proteomes" id="UP001165064">
    <property type="component" value="Unassembled WGS sequence"/>
</dbReference>